<dbReference type="Proteomes" id="UP000830434">
    <property type="component" value="Chromosome"/>
</dbReference>
<dbReference type="EMBL" id="CP096658">
    <property type="protein sequence ID" value="UPV99358.1"/>
    <property type="molecule type" value="Genomic_DNA"/>
</dbReference>
<evidence type="ECO:0000259" key="3">
    <source>
        <dbReference type="Pfam" id="PF23420"/>
    </source>
</evidence>
<gene>
    <name evidence="4" type="ORF">M0R88_12585</name>
</gene>
<dbReference type="RefSeq" id="WP_248653854.1">
    <property type="nucleotide sequence ID" value="NZ_CP096658.1"/>
</dbReference>
<feature type="domain" description="DUF7108" evidence="3">
    <location>
        <begin position="111"/>
        <end position="197"/>
    </location>
</feature>
<keyword evidence="5" id="KW-1185">Reference proteome</keyword>
<protein>
    <submittedName>
        <fullName evidence="4">RnhA operon protein</fullName>
    </submittedName>
</protein>
<dbReference type="Pfam" id="PF23418">
    <property type="entry name" value="DUF7108"/>
    <property type="match status" value="1"/>
</dbReference>
<dbReference type="InterPro" id="IPR055532">
    <property type="entry name" value="DUF7108_N"/>
</dbReference>
<accession>A0A8U0IH11</accession>
<evidence type="ECO:0000259" key="2">
    <source>
        <dbReference type="Pfam" id="PF23418"/>
    </source>
</evidence>
<evidence type="ECO:0000313" key="5">
    <source>
        <dbReference type="Proteomes" id="UP000830434"/>
    </source>
</evidence>
<dbReference type="GeneID" id="72190706"/>
<dbReference type="AlphaFoldDB" id="A0A8U0IH11"/>
<reference evidence="4" key="1">
    <citation type="submission" date="2022-04" db="EMBL/GenBank/DDBJ databases">
        <title>Diverse halophilic archaea isolated from saline environments.</title>
        <authorList>
            <person name="Cui H.-L."/>
        </authorList>
    </citation>
    <scope>NUCLEOTIDE SEQUENCE</scope>
    <source>
        <strain evidence="4">XZYJT40</strain>
    </source>
</reference>
<evidence type="ECO:0000256" key="1">
    <source>
        <dbReference type="SAM" id="MobiDB-lite"/>
    </source>
</evidence>
<feature type="region of interest" description="Disordered" evidence="1">
    <location>
        <begin position="1"/>
        <end position="26"/>
    </location>
</feature>
<organism evidence="4 5">
    <name type="scientific">Halorussus gelatinilyticus</name>
    <dbReference type="NCBI Taxonomy" id="2937524"/>
    <lineage>
        <taxon>Archaea</taxon>
        <taxon>Methanobacteriati</taxon>
        <taxon>Methanobacteriota</taxon>
        <taxon>Stenosarchaea group</taxon>
        <taxon>Halobacteria</taxon>
        <taxon>Halobacteriales</taxon>
        <taxon>Haladaptataceae</taxon>
        <taxon>Halorussus</taxon>
    </lineage>
</organism>
<feature type="domain" description="DUF7108" evidence="2">
    <location>
        <begin position="21"/>
        <end position="106"/>
    </location>
</feature>
<feature type="compositionally biased region" description="Acidic residues" evidence="1">
    <location>
        <begin position="9"/>
        <end position="19"/>
    </location>
</feature>
<sequence>MPETHPSDDVIENDDEPADGELSRETVERAERLTRLAHDAVDDAEAEAYREERSELLDPHDFRARVREEDTGETLVLHPDEWLEDGVIRTDRIEDTGRAVEVSLSGPGDPDEWESVEEHNREVAARVRDEYGDVHGDNAAAFADFMGNHYARPVESATTGEVEEFCSEYFPRNAWPTEKQRAAVEESLELVFEVADE</sequence>
<name>A0A8U0IH11_9EURY</name>
<dbReference type="KEGG" id="haxz:M0R88_12585"/>
<dbReference type="InterPro" id="IPR056494">
    <property type="entry name" value="DUF7108_C"/>
</dbReference>
<evidence type="ECO:0000313" key="4">
    <source>
        <dbReference type="EMBL" id="UPV99358.1"/>
    </source>
</evidence>
<proteinExistence type="predicted"/>
<dbReference type="Pfam" id="PF23420">
    <property type="entry name" value="DUF7108_C"/>
    <property type="match status" value="1"/>
</dbReference>